<dbReference type="NCBIfam" id="TIGR03843">
    <property type="entry name" value="SCO1664 family protein"/>
    <property type="match status" value="1"/>
</dbReference>
<gene>
    <name evidence="1" type="ORF">HX89_07485</name>
</gene>
<dbReference type="HOGENOM" id="CLU_085318_0_0_11"/>
<organism evidence="1 2">
    <name type="scientific">Dermacoccus nishinomiyaensis</name>
    <dbReference type="NCBI Taxonomy" id="1274"/>
    <lineage>
        <taxon>Bacteria</taxon>
        <taxon>Bacillati</taxon>
        <taxon>Actinomycetota</taxon>
        <taxon>Actinomycetes</taxon>
        <taxon>Micrococcales</taxon>
        <taxon>Dermacoccaceae</taxon>
        <taxon>Dermacoccus</taxon>
    </lineage>
</organism>
<keyword evidence="2" id="KW-1185">Reference proteome</keyword>
<dbReference type="RefSeq" id="WP_038568176.1">
    <property type="nucleotide sequence ID" value="NZ_CP008889.1"/>
</dbReference>
<dbReference type="AlphaFoldDB" id="A0A075JG91"/>
<reference evidence="1 2" key="1">
    <citation type="submission" date="2014-07" db="EMBL/GenBank/DDBJ databases">
        <title>Genome Sequencing of Dermacoccus nishinomiyaensis.</title>
        <authorList>
            <person name="Hong K.W."/>
            <person name="Chan K.G."/>
        </authorList>
    </citation>
    <scope>NUCLEOTIDE SEQUENCE [LARGE SCALE GENOMIC DNA]</scope>
    <source>
        <strain evidence="1 2">M25</strain>
    </source>
</reference>
<evidence type="ECO:0000313" key="2">
    <source>
        <dbReference type="Proteomes" id="UP000027986"/>
    </source>
</evidence>
<dbReference type="InterPro" id="IPR022292">
    <property type="entry name" value="CHP03843"/>
</dbReference>
<protein>
    <recommendedName>
        <fullName evidence="3">SCO1664 family protein</fullName>
    </recommendedName>
</protein>
<proteinExistence type="predicted"/>
<accession>A0A075JG91</accession>
<dbReference type="KEGG" id="dni:HX89_07485"/>
<dbReference type="Proteomes" id="UP000027986">
    <property type="component" value="Chromosome"/>
</dbReference>
<dbReference type="EMBL" id="CP008889">
    <property type="protein sequence ID" value="AIF40805.1"/>
    <property type="molecule type" value="Genomic_DNA"/>
</dbReference>
<name>A0A075JG91_9MICO</name>
<evidence type="ECO:0000313" key="1">
    <source>
        <dbReference type="EMBL" id="AIF40805.1"/>
    </source>
</evidence>
<dbReference type="eggNOG" id="COG5032">
    <property type="taxonomic scope" value="Bacteria"/>
</dbReference>
<evidence type="ECO:0008006" key="3">
    <source>
        <dbReference type="Google" id="ProtNLM"/>
    </source>
</evidence>
<dbReference type="GeneID" id="41840993"/>
<sequence>MSETRDVTSRPLERGAPELSEREWQIEGRLVDASNVVVRLMTATGERAVFKPVRGEQPLRDFRSGTLAHREVATYLVAAAAGLRCVPETAWHVDPQLGEGSLQCWVGPLEPAEQHQVALLDEDELTDDVHAIAAFDTDEGPLVLAHHDGDALRDVALLDVLTNNADRKGSHLVEDTSGGGDMQLYAIDHGLTFHVDDKLRTVLWGFAGEPLSAAHDASLAALLGARDGLGAQLSAHLDDDEVEAFFERVAALRTAGVFPEPPLDRYPLPWPPL</sequence>